<reference evidence="3 4" key="1">
    <citation type="submission" date="2020-03" db="EMBL/GenBank/DDBJ databases">
        <title>Isolation and identification of active actinomycetes.</title>
        <authorList>
            <person name="Sun X."/>
        </authorList>
    </citation>
    <scope>NUCLEOTIDE SEQUENCE [LARGE SCALE GENOMIC DNA]</scope>
    <source>
        <strain evidence="3 4">NEAU-D13</strain>
    </source>
</reference>
<keyword evidence="4" id="KW-1185">Reference proteome</keyword>
<gene>
    <name evidence="3" type="ORF">G7043_44195</name>
</gene>
<feature type="region of interest" description="Disordered" evidence="1">
    <location>
        <begin position="64"/>
        <end position="91"/>
    </location>
</feature>
<keyword evidence="2" id="KW-0472">Membrane</keyword>
<comment type="caution">
    <text evidence="3">The sequence shown here is derived from an EMBL/GenBank/DDBJ whole genome shotgun (WGS) entry which is preliminary data.</text>
</comment>
<evidence type="ECO:0000256" key="1">
    <source>
        <dbReference type="SAM" id="MobiDB-lite"/>
    </source>
</evidence>
<evidence type="ECO:0000256" key="2">
    <source>
        <dbReference type="SAM" id="Phobius"/>
    </source>
</evidence>
<dbReference type="Proteomes" id="UP000481360">
    <property type="component" value="Unassembled WGS sequence"/>
</dbReference>
<protein>
    <submittedName>
        <fullName evidence="3">Uncharacterized protein</fullName>
    </submittedName>
</protein>
<evidence type="ECO:0000313" key="3">
    <source>
        <dbReference type="EMBL" id="NGY65910.1"/>
    </source>
</evidence>
<dbReference type="AlphaFoldDB" id="A0A7C9RYF5"/>
<keyword evidence="2" id="KW-0812">Transmembrane</keyword>
<dbReference type="EMBL" id="JAAMPJ010000018">
    <property type="protein sequence ID" value="NGY65910.1"/>
    <property type="molecule type" value="Genomic_DNA"/>
</dbReference>
<proteinExistence type="predicted"/>
<evidence type="ECO:0000313" key="4">
    <source>
        <dbReference type="Proteomes" id="UP000481360"/>
    </source>
</evidence>
<feature type="transmembrane region" description="Helical" evidence="2">
    <location>
        <begin position="42"/>
        <end position="61"/>
    </location>
</feature>
<sequence>MDQRELRAAMDHAVAVTLPPMREEPVLAAGRQALKRRRATRASIGSAAVVAVIAAGVAVLAPSPSHDSGTLVADQPSVGQNPPPKGRTATSGVHYDRGVALAAALDAVAPAGYAKPDDLRGVGDYAGRTLKNHEAFSLGVVDGSEVWSYSAGTPLTKDGGVGEMIATVFTPGRRTTGDGCGLTPVPWDAAQAQCTEVNVGGKKVAVADVTYPPVDGLAPAQWAGYRDADGTLVFVMQTARVARAGHPGLSAMPMTGQQLAAVAADPRLRPW</sequence>
<organism evidence="3 4">
    <name type="scientific">Lentzea alba</name>
    <dbReference type="NCBI Taxonomy" id="2714351"/>
    <lineage>
        <taxon>Bacteria</taxon>
        <taxon>Bacillati</taxon>
        <taxon>Actinomycetota</taxon>
        <taxon>Actinomycetes</taxon>
        <taxon>Pseudonocardiales</taxon>
        <taxon>Pseudonocardiaceae</taxon>
        <taxon>Lentzea</taxon>
    </lineage>
</organism>
<name>A0A7C9RYF5_9PSEU</name>
<accession>A0A7C9RYF5</accession>
<dbReference type="RefSeq" id="WP_166055106.1">
    <property type="nucleotide sequence ID" value="NZ_JAAMPJ010000018.1"/>
</dbReference>
<keyword evidence="2" id="KW-1133">Transmembrane helix</keyword>